<dbReference type="SUPFAM" id="SSF53448">
    <property type="entry name" value="Nucleotide-diphospho-sugar transferases"/>
    <property type="match status" value="1"/>
</dbReference>
<evidence type="ECO:0000256" key="8">
    <source>
        <dbReference type="ARBA" id="ARBA00023034"/>
    </source>
</evidence>
<dbReference type="GO" id="GO:0000139">
    <property type="term" value="C:Golgi membrane"/>
    <property type="evidence" value="ECO:0007669"/>
    <property type="project" value="UniProtKB-SubCell"/>
</dbReference>
<dbReference type="GO" id="GO:0046354">
    <property type="term" value="P:mannan biosynthetic process"/>
    <property type="evidence" value="ECO:0007669"/>
    <property type="project" value="TreeGrafter"/>
</dbReference>
<keyword evidence="7" id="KW-1133">Transmembrane helix</keyword>
<dbReference type="Proteomes" id="UP000005220">
    <property type="component" value="Chromosome 5"/>
</dbReference>
<evidence type="ECO:0000256" key="2">
    <source>
        <dbReference type="ARBA" id="ARBA00004922"/>
    </source>
</evidence>
<dbReference type="HOGENOM" id="CLU_013298_1_1_1"/>
<evidence type="ECO:0000256" key="6">
    <source>
        <dbReference type="ARBA" id="ARBA00022968"/>
    </source>
</evidence>
<keyword evidence="8" id="KW-0333">Golgi apparatus</keyword>
<name>H2AV57_KAZAF</name>
<evidence type="ECO:0000256" key="1">
    <source>
        <dbReference type="ARBA" id="ARBA00004323"/>
    </source>
</evidence>
<evidence type="ECO:0000313" key="13">
    <source>
        <dbReference type="Proteomes" id="UP000005220"/>
    </source>
</evidence>
<protein>
    <recommendedName>
        <fullName evidence="14">Alpha-1,2-mannosyltransferase MNN2</fullName>
    </recommendedName>
</protein>
<comment type="pathway">
    <text evidence="2">Protein modification; protein glycosylation.</text>
</comment>
<dbReference type="EMBL" id="HE650825">
    <property type="protein sequence ID" value="CCF58257.1"/>
    <property type="molecule type" value="Genomic_DNA"/>
</dbReference>
<evidence type="ECO:0000256" key="4">
    <source>
        <dbReference type="ARBA" id="ARBA00022679"/>
    </source>
</evidence>
<keyword evidence="6" id="KW-0735">Signal-anchor</keyword>
<sequence length="640" mass="73860">MLRISRKFSRVAKLTVLFLCLLTIFIVTTSNYQQDTLDSYKSKVKSYLNYYTNGNMPTTHVAEEEEEEEEEEVAPSSQEAPLFDNDDDDNNDELVEVQEQVEKFDTIQEFYDEIFNAIISNSPTEESKKVYGKECIVDTSIGGRPGDHKDWHKLTYDNLSKCLQLSDEEVDMLHTKHKSYVSAINQIVEDSKELLNGQRTKKNGIVMVGGGKYSLLSLLSVMTIRKFGTTLPVEVFIPRDDELKGDFQSFCNELLPQYNAKCIFTSNVLSEKLIENFHFNGYQHKSLALLASSFDNILLLDSDNHPIKNLDSIFKAEPFVKNGMVLWPDFWRRTTSPKFYQIAGIPINKNTRVRNCIDDLTPLEVYNNEEINIYDVPFHDTEGTFPDMSSESGQLLINRNRHLKSILLALYYNYNGPAWYYSIFSQGAAGEGDKETFIAGAHFYGLPYYQVKTFPSVSGYHQPGNSEFRGVAILQHDLVQDYQRYQEASIGLGKTYEFPENVTYDENYSLGTFYNKYFDGGNNEPDVKEVDFAFVHANFPKFDPVSLAEGSSFIFEGQHFRSFTDLTKLNGYDIEYENFVTLHDFVCVNRKYFPYIEKSISKEEYEKMCRYISDRLQFLRLSKEADQNNDVKMVNVTKYK</sequence>
<dbReference type="STRING" id="1071382.H2AV57"/>
<dbReference type="KEGG" id="kaf:KAFR_0E01030"/>
<accession>H2AV57</accession>
<dbReference type="eggNOG" id="ENOG502QQ16">
    <property type="taxonomic scope" value="Eukaryota"/>
</dbReference>
<evidence type="ECO:0000256" key="7">
    <source>
        <dbReference type="ARBA" id="ARBA00022989"/>
    </source>
</evidence>
<dbReference type="OrthoDB" id="430354at2759"/>
<evidence type="ECO:0008006" key="14">
    <source>
        <dbReference type="Google" id="ProtNLM"/>
    </source>
</evidence>
<dbReference type="GeneID" id="13882836"/>
<dbReference type="InParanoid" id="H2AV57"/>
<dbReference type="Pfam" id="PF11051">
    <property type="entry name" value="Mannosyl_trans3"/>
    <property type="match status" value="1"/>
</dbReference>
<keyword evidence="13" id="KW-1185">Reference proteome</keyword>
<keyword evidence="10" id="KW-0325">Glycoprotein</keyword>
<dbReference type="InterPro" id="IPR022751">
    <property type="entry name" value="Alpha_mannosyltransferase"/>
</dbReference>
<feature type="compositionally biased region" description="Acidic residues" evidence="11">
    <location>
        <begin position="63"/>
        <end position="73"/>
    </location>
</feature>
<keyword evidence="9" id="KW-0472">Membrane</keyword>
<reference evidence="12 13" key="1">
    <citation type="journal article" date="2011" name="Proc. Natl. Acad. Sci. U.S.A.">
        <title>Evolutionary erosion of yeast sex chromosomes by mating-type switching accidents.</title>
        <authorList>
            <person name="Gordon J.L."/>
            <person name="Armisen D."/>
            <person name="Proux-Wera E."/>
            <person name="Oheigeartaigh S.S."/>
            <person name="Byrne K.P."/>
            <person name="Wolfe K.H."/>
        </authorList>
    </citation>
    <scope>NUCLEOTIDE SEQUENCE [LARGE SCALE GENOMIC DNA]</scope>
    <source>
        <strain evidence="13">ATCC 22294 / BCRC 22015 / CBS 2517 / CECT 1963 / NBRC 1671 / NRRL Y-8276</strain>
    </source>
</reference>
<comment type="similarity">
    <text evidence="3">Belongs to the MNN1/MNT family.</text>
</comment>
<dbReference type="FunFam" id="3.90.550.10:FF:000177">
    <property type="entry name" value="MNN5p Alpha-1,2-mannosyltransferase"/>
    <property type="match status" value="1"/>
</dbReference>
<gene>
    <name evidence="12" type="primary">KAFR0E01030</name>
    <name evidence="12" type="ORF">KAFR_0E01030</name>
</gene>
<organism evidence="12 13">
    <name type="scientific">Kazachstania africana (strain ATCC 22294 / BCRC 22015 / CBS 2517 / CECT 1963 / NBRC 1671 / NRRL Y-8276)</name>
    <name type="common">Yeast</name>
    <name type="synonym">Kluyveromyces africanus</name>
    <dbReference type="NCBI Taxonomy" id="1071382"/>
    <lineage>
        <taxon>Eukaryota</taxon>
        <taxon>Fungi</taxon>
        <taxon>Dikarya</taxon>
        <taxon>Ascomycota</taxon>
        <taxon>Saccharomycotina</taxon>
        <taxon>Saccharomycetes</taxon>
        <taxon>Saccharomycetales</taxon>
        <taxon>Saccharomycetaceae</taxon>
        <taxon>Kazachstania</taxon>
    </lineage>
</organism>
<evidence type="ECO:0000256" key="5">
    <source>
        <dbReference type="ARBA" id="ARBA00022692"/>
    </source>
</evidence>
<evidence type="ECO:0000256" key="10">
    <source>
        <dbReference type="ARBA" id="ARBA00023180"/>
    </source>
</evidence>
<dbReference type="InterPro" id="IPR029044">
    <property type="entry name" value="Nucleotide-diphossugar_trans"/>
</dbReference>
<comment type="subcellular location">
    <subcellularLocation>
        <location evidence="1">Golgi apparatus membrane</location>
        <topology evidence="1">Single-pass type II membrane protein</topology>
    </subcellularLocation>
</comment>
<evidence type="ECO:0000256" key="11">
    <source>
        <dbReference type="SAM" id="MobiDB-lite"/>
    </source>
</evidence>
<dbReference type="PANTHER" id="PTHR31646:SF1">
    <property type="entry name" value="ALPHA-1,2-MANNOSYLTRANSFERASE MNN2"/>
    <property type="match status" value="1"/>
</dbReference>
<feature type="region of interest" description="Disordered" evidence="11">
    <location>
        <begin position="60"/>
        <end position="90"/>
    </location>
</feature>
<keyword evidence="4" id="KW-0808">Transferase</keyword>
<dbReference type="RefSeq" id="XP_003957392.1">
    <property type="nucleotide sequence ID" value="XM_003957343.1"/>
</dbReference>
<evidence type="ECO:0000256" key="3">
    <source>
        <dbReference type="ARBA" id="ARBA00009105"/>
    </source>
</evidence>
<dbReference type="AlphaFoldDB" id="H2AV57"/>
<dbReference type="GO" id="GO:0000026">
    <property type="term" value="F:alpha-1,2-mannosyltransferase activity"/>
    <property type="evidence" value="ECO:0007669"/>
    <property type="project" value="UniProtKB-ARBA"/>
</dbReference>
<evidence type="ECO:0000313" key="12">
    <source>
        <dbReference type="EMBL" id="CCF58257.1"/>
    </source>
</evidence>
<keyword evidence="5" id="KW-0812">Transmembrane</keyword>
<evidence type="ECO:0000256" key="9">
    <source>
        <dbReference type="ARBA" id="ARBA00023136"/>
    </source>
</evidence>
<proteinExistence type="inferred from homology"/>
<dbReference type="PANTHER" id="PTHR31646">
    <property type="entry name" value="ALPHA-1,2-MANNOSYLTRANSFERASE MNN2"/>
    <property type="match status" value="1"/>
</dbReference>